<keyword evidence="2" id="KW-0489">Methyltransferase</keyword>
<evidence type="ECO:0000256" key="1">
    <source>
        <dbReference type="ARBA" id="ARBA00004123"/>
    </source>
</evidence>
<evidence type="ECO:0000256" key="2">
    <source>
        <dbReference type="ARBA" id="ARBA00022603"/>
    </source>
</evidence>
<reference evidence="9 10" key="1">
    <citation type="submission" date="2024-01" db="EMBL/GenBank/DDBJ databases">
        <title>The genomes of 5 underutilized Papilionoideae crops provide insights into root nodulation and disease resistanc.</title>
        <authorList>
            <person name="Yuan L."/>
        </authorList>
    </citation>
    <scope>NUCLEOTIDE SEQUENCE [LARGE SCALE GENOMIC DNA]</scope>
    <source>
        <strain evidence="9">ZHUSHIDOU_FW_LH</strain>
        <tissue evidence="9">Leaf</tissue>
    </source>
</reference>
<evidence type="ECO:0000259" key="8">
    <source>
        <dbReference type="PROSITE" id="PS51680"/>
    </source>
</evidence>
<evidence type="ECO:0000256" key="5">
    <source>
        <dbReference type="ARBA" id="ARBA00022737"/>
    </source>
</evidence>
<comment type="subcellular location">
    <subcellularLocation>
        <location evidence="1">Nucleus</location>
    </subcellularLocation>
</comment>
<feature type="domain" description="SAM-dependent MTase DRM-type" evidence="8">
    <location>
        <begin position="1"/>
        <end position="119"/>
    </location>
</feature>
<protein>
    <recommendedName>
        <fullName evidence="8">SAM-dependent MTase DRM-type domain-containing protein</fullName>
    </recommendedName>
</protein>
<keyword evidence="10" id="KW-1185">Reference proteome</keyword>
<evidence type="ECO:0000256" key="7">
    <source>
        <dbReference type="ARBA" id="ARBA00023242"/>
    </source>
</evidence>
<name>A0AAN9I439_CROPI</name>
<sequence length="119" mass="13240">MMECHLSISKNMFLINIGNGIWLVGRNYIAPLEPDEVETLLGFPRNQSRGGRISRTYGYRSLGNMFQVVAVAYHFLILKELYPNGINLLSLCSGIGGAEVDIHQLSILLKTVVSVEKSE</sequence>
<dbReference type="PANTHER" id="PTHR23068:SF25">
    <property type="entry name" value="DNA (CYTOSINE-5)-METHYLTRANSFERASE DRM2"/>
    <property type="match status" value="1"/>
</dbReference>
<dbReference type="GO" id="GO:0032259">
    <property type="term" value="P:methylation"/>
    <property type="evidence" value="ECO:0007669"/>
    <property type="project" value="UniProtKB-KW"/>
</dbReference>
<dbReference type="PROSITE" id="PS51680">
    <property type="entry name" value="SAM_MT_DRM"/>
    <property type="match status" value="1"/>
</dbReference>
<dbReference type="GO" id="GO:0003677">
    <property type="term" value="F:DNA binding"/>
    <property type="evidence" value="ECO:0007669"/>
    <property type="project" value="UniProtKB-KW"/>
</dbReference>
<dbReference type="GO" id="GO:0005634">
    <property type="term" value="C:nucleus"/>
    <property type="evidence" value="ECO:0007669"/>
    <property type="project" value="UniProtKB-SubCell"/>
</dbReference>
<dbReference type="InterPro" id="IPR030380">
    <property type="entry name" value="SAM_MeTfrase_DRM"/>
</dbReference>
<keyword evidence="4" id="KW-0949">S-adenosyl-L-methionine</keyword>
<dbReference type="Proteomes" id="UP001372338">
    <property type="component" value="Unassembled WGS sequence"/>
</dbReference>
<dbReference type="AlphaFoldDB" id="A0AAN9I439"/>
<keyword evidence="6" id="KW-0238">DNA-binding</keyword>
<evidence type="ECO:0000256" key="6">
    <source>
        <dbReference type="ARBA" id="ARBA00023125"/>
    </source>
</evidence>
<keyword evidence="5" id="KW-0677">Repeat</keyword>
<evidence type="ECO:0000313" key="10">
    <source>
        <dbReference type="Proteomes" id="UP001372338"/>
    </source>
</evidence>
<accession>A0AAN9I439</accession>
<evidence type="ECO:0000313" key="9">
    <source>
        <dbReference type="EMBL" id="KAK7259706.1"/>
    </source>
</evidence>
<dbReference type="EMBL" id="JAYWIO010000005">
    <property type="protein sequence ID" value="KAK7259706.1"/>
    <property type="molecule type" value="Genomic_DNA"/>
</dbReference>
<keyword evidence="3" id="KW-0808">Transferase</keyword>
<keyword evidence="7" id="KW-0539">Nucleus</keyword>
<evidence type="ECO:0000256" key="3">
    <source>
        <dbReference type="ARBA" id="ARBA00022679"/>
    </source>
</evidence>
<organism evidence="9 10">
    <name type="scientific">Crotalaria pallida</name>
    <name type="common">Smooth rattlebox</name>
    <name type="synonym">Crotalaria striata</name>
    <dbReference type="NCBI Taxonomy" id="3830"/>
    <lineage>
        <taxon>Eukaryota</taxon>
        <taxon>Viridiplantae</taxon>
        <taxon>Streptophyta</taxon>
        <taxon>Embryophyta</taxon>
        <taxon>Tracheophyta</taxon>
        <taxon>Spermatophyta</taxon>
        <taxon>Magnoliopsida</taxon>
        <taxon>eudicotyledons</taxon>
        <taxon>Gunneridae</taxon>
        <taxon>Pentapetalae</taxon>
        <taxon>rosids</taxon>
        <taxon>fabids</taxon>
        <taxon>Fabales</taxon>
        <taxon>Fabaceae</taxon>
        <taxon>Papilionoideae</taxon>
        <taxon>50 kb inversion clade</taxon>
        <taxon>genistoids sensu lato</taxon>
        <taxon>core genistoids</taxon>
        <taxon>Crotalarieae</taxon>
        <taxon>Crotalaria</taxon>
    </lineage>
</organism>
<dbReference type="PANTHER" id="PTHR23068">
    <property type="entry name" value="DNA CYTOSINE-5- -METHYLTRANSFERASE 3-RELATED"/>
    <property type="match status" value="1"/>
</dbReference>
<gene>
    <name evidence="9" type="ORF">RIF29_25319</name>
</gene>
<dbReference type="GO" id="GO:0003886">
    <property type="term" value="F:DNA (cytosine-5-)-methyltransferase activity"/>
    <property type="evidence" value="ECO:0007669"/>
    <property type="project" value="TreeGrafter"/>
</dbReference>
<dbReference type="InterPro" id="IPR050390">
    <property type="entry name" value="C5-Methyltransferase"/>
</dbReference>
<proteinExistence type="predicted"/>
<evidence type="ECO:0000256" key="4">
    <source>
        <dbReference type="ARBA" id="ARBA00022691"/>
    </source>
</evidence>
<comment type="caution">
    <text evidence="9">The sequence shown here is derived from an EMBL/GenBank/DDBJ whole genome shotgun (WGS) entry which is preliminary data.</text>
</comment>